<dbReference type="SUPFAM" id="SSF47031">
    <property type="entry name" value="Second domain of FERM"/>
    <property type="match status" value="1"/>
</dbReference>
<dbReference type="InterPro" id="IPR008954">
    <property type="entry name" value="Moesin_tail_sf"/>
</dbReference>
<dbReference type="SMART" id="SM01196">
    <property type="entry name" value="FERM_C"/>
    <property type="match status" value="1"/>
</dbReference>
<dbReference type="InterPro" id="IPR000299">
    <property type="entry name" value="FERM_domain"/>
</dbReference>
<protein>
    <recommendedName>
        <fullName evidence="4">Moesin/ezrin/radixin homolog 1</fullName>
    </recommendedName>
</protein>
<evidence type="ECO:0000256" key="5">
    <source>
        <dbReference type="ARBA" id="ARBA00022475"/>
    </source>
</evidence>
<dbReference type="Pfam" id="PF09379">
    <property type="entry name" value="FERM_N"/>
    <property type="match status" value="1"/>
</dbReference>
<dbReference type="Gene3D" id="3.10.20.90">
    <property type="entry name" value="Phosphatidylinositol 3-kinase Catalytic Subunit, Chain A, domain 1"/>
    <property type="match status" value="1"/>
</dbReference>
<dbReference type="Gene3D" id="1.20.5.450">
    <property type="match status" value="1"/>
</dbReference>
<dbReference type="InterPro" id="IPR019748">
    <property type="entry name" value="FERM_central"/>
</dbReference>
<dbReference type="Pfam" id="PF00373">
    <property type="entry name" value="FERM_M"/>
    <property type="match status" value="1"/>
</dbReference>
<dbReference type="GO" id="GO:0003779">
    <property type="term" value="F:actin binding"/>
    <property type="evidence" value="ECO:0007669"/>
    <property type="project" value="InterPro"/>
</dbReference>
<dbReference type="Pfam" id="PF00769">
    <property type="entry name" value="ERM_C"/>
    <property type="match status" value="1"/>
</dbReference>
<keyword evidence="6" id="KW-0472">Membrane</keyword>
<dbReference type="GO" id="GO:0005912">
    <property type="term" value="C:adherens junction"/>
    <property type="evidence" value="ECO:0007669"/>
    <property type="project" value="UniProtKB-SubCell"/>
</dbReference>
<proteinExistence type="predicted"/>
<feature type="region of interest" description="Disordered" evidence="9">
    <location>
        <begin position="438"/>
        <end position="495"/>
    </location>
</feature>
<dbReference type="PRINTS" id="PR00935">
    <property type="entry name" value="BAND41"/>
</dbReference>
<dbReference type="InterPro" id="IPR011259">
    <property type="entry name" value="ERM_C_dom"/>
</dbReference>
<dbReference type="PROSITE" id="PS50057">
    <property type="entry name" value="FERM_3"/>
    <property type="match status" value="1"/>
</dbReference>
<dbReference type="SUPFAM" id="SSF48678">
    <property type="entry name" value="Moesin tail domain"/>
    <property type="match status" value="1"/>
</dbReference>
<evidence type="ECO:0000256" key="4">
    <source>
        <dbReference type="ARBA" id="ARBA00022025"/>
    </source>
</evidence>
<dbReference type="AlphaFoldDB" id="A0A0N5C2A2"/>
<dbReference type="GO" id="GO:0005902">
    <property type="term" value="C:microvillus"/>
    <property type="evidence" value="ECO:0007669"/>
    <property type="project" value="UniProtKB-SubCell"/>
</dbReference>
<dbReference type="PRINTS" id="PR00661">
    <property type="entry name" value="ERMFAMILY"/>
</dbReference>
<dbReference type="SUPFAM" id="SSF54236">
    <property type="entry name" value="Ubiquitin-like"/>
    <property type="match status" value="1"/>
</dbReference>
<dbReference type="WBParaSite" id="SPAL_0001211300.1">
    <property type="protein sequence ID" value="SPAL_0001211300.1"/>
    <property type="gene ID" value="SPAL_0001211300"/>
</dbReference>
<dbReference type="PIRSF" id="PIRSF002305">
    <property type="entry name" value="ERM"/>
    <property type="match status" value="1"/>
</dbReference>
<dbReference type="InterPro" id="IPR000798">
    <property type="entry name" value="Ez/rad/moesin-like"/>
</dbReference>
<dbReference type="STRING" id="174720.A0A0N5C2A2"/>
<dbReference type="CDD" id="cd14473">
    <property type="entry name" value="FERM_B-lobe"/>
    <property type="match status" value="1"/>
</dbReference>
<evidence type="ECO:0000256" key="7">
    <source>
        <dbReference type="ARBA" id="ARBA00043944"/>
    </source>
</evidence>
<dbReference type="SMART" id="SM00295">
    <property type="entry name" value="B41"/>
    <property type="match status" value="1"/>
</dbReference>
<accession>A0A0N5C2A2</accession>
<feature type="coiled-coil region" evidence="8">
    <location>
        <begin position="304"/>
        <end position="355"/>
    </location>
</feature>
<evidence type="ECO:0000256" key="8">
    <source>
        <dbReference type="SAM" id="Coils"/>
    </source>
</evidence>
<evidence type="ECO:0000256" key="1">
    <source>
        <dbReference type="ARBA" id="ARBA00004105"/>
    </source>
</evidence>
<keyword evidence="5" id="KW-1003">Cell membrane</keyword>
<evidence type="ECO:0000256" key="9">
    <source>
        <dbReference type="SAM" id="MobiDB-lite"/>
    </source>
</evidence>
<dbReference type="InterPro" id="IPR019747">
    <property type="entry name" value="FERM_CS"/>
</dbReference>
<feature type="coiled-coil region" evidence="8">
    <location>
        <begin position="505"/>
        <end position="550"/>
    </location>
</feature>
<sequence>MFSTVIGQPSAKVTYCKVTSMVADLEKIPMSPDWKGNELFETVCRILGIREYYYFGLQFTNKKGIVCWLQLDQKIVKQNIGKEKDEYHFYFLVKFYPENVEEELIQDVTRHLFYLQIKQSILNMDLYCSPEASVLLASYVCQATYGNFSNDIEIDLYKLLPQSVINQFDMTYEMWEERIQKWWVNNNGMTQEEAEIEYLKIAQELEMFGIQYYPICNQKETDLLLGVSAHGIGIYKHTNRITPRPFFMWSEIKNVSFENKIFTIKVLDKSKIKFKALNSSVNLSILDLCIGTHNLYLRRRQPDLMEVQQMKIQAKEQRQKKLEELQQLSRERQQRKQAEEERDQIRAQYDIISDQLVKLKEYLRQTAPSSDGLMMEQLRENNDTIKCPQQPREVQGLNEIDIMTRRYEQNVKQNKISNQMYRSQIIVSDSAKQNGFYSSYNSPTINNQTPHRHSTFHLSKQLSTNSNSSFSGNGNGNNIKPQHSNSSSSNNENIGKSNITAISSISILNNEIQQLRNEKEKLRNEENKGNKVLKDMLHEFRAEIESLKREEYLSEHDRIHEKNLQTGLDKYSVLRKSGAGSTKSRVQVFDGL</sequence>
<dbReference type="InterPro" id="IPR011993">
    <property type="entry name" value="PH-like_dom_sf"/>
</dbReference>
<dbReference type="PANTHER" id="PTHR23281">
    <property type="entry name" value="MERLIN/MOESIN/EZRIN/RADIXIN"/>
    <property type="match status" value="1"/>
</dbReference>
<reference evidence="12" key="1">
    <citation type="submission" date="2017-02" db="UniProtKB">
        <authorList>
            <consortium name="WormBaseParasite"/>
        </authorList>
    </citation>
    <scope>IDENTIFICATION</scope>
</reference>
<evidence type="ECO:0000256" key="6">
    <source>
        <dbReference type="ARBA" id="ARBA00023136"/>
    </source>
</evidence>
<dbReference type="Gene3D" id="6.10.360.10">
    <property type="match status" value="1"/>
</dbReference>
<feature type="domain" description="FERM" evidence="10">
    <location>
        <begin position="14"/>
        <end position="300"/>
    </location>
</feature>
<dbReference type="SUPFAM" id="SSF50729">
    <property type="entry name" value="PH domain-like"/>
    <property type="match status" value="1"/>
</dbReference>
<dbReference type="InterPro" id="IPR029071">
    <property type="entry name" value="Ubiquitin-like_domsf"/>
</dbReference>
<dbReference type="PROSITE" id="PS00661">
    <property type="entry name" value="FERM_2"/>
    <property type="match status" value="1"/>
</dbReference>
<evidence type="ECO:0000313" key="11">
    <source>
        <dbReference type="Proteomes" id="UP000046392"/>
    </source>
</evidence>
<evidence type="ECO:0000259" key="10">
    <source>
        <dbReference type="PROSITE" id="PS50057"/>
    </source>
</evidence>
<evidence type="ECO:0000256" key="3">
    <source>
        <dbReference type="ARBA" id="ARBA00004536"/>
    </source>
</evidence>
<dbReference type="InterPro" id="IPR018979">
    <property type="entry name" value="FERM_N"/>
</dbReference>
<organism evidence="11 12">
    <name type="scientific">Strongyloides papillosus</name>
    <name type="common">Intestinal threadworm</name>
    <dbReference type="NCBI Taxonomy" id="174720"/>
    <lineage>
        <taxon>Eukaryota</taxon>
        <taxon>Metazoa</taxon>
        <taxon>Ecdysozoa</taxon>
        <taxon>Nematoda</taxon>
        <taxon>Chromadorea</taxon>
        <taxon>Rhabditida</taxon>
        <taxon>Tylenchina</taxon>
        <taxon>Panagrolaimomorpha</taxon>
        <taxon>Strongyloidoidea</taxon>
        <taxon>Strongyloididae</taxon>
        <taxon>Strongyloides</taxon>
    </lineage>
</organism>
<dbReference type="InterPro" id="IPR035963">
    <property type="entry name" value="FERM_2"/>
</dbReference>
<comment type="subcellular location">
    <subcellularLocation>
        <location evidence="3">Cell junction</location>
        <location evidence="3">Adherens junction</location>
    </subcellularLocation>
    <subcellularLocation>
        <location evidence="2">Cell membrane</location>
        <topology evidence="2">Peripheral membrane protein</topology>
    </subcellularLocation>
    <subcellularLocation>
        <location evidence="1">Cell projection</location>
        <location evidence="1">Microvillus</location>
    </subcellularLocation>
    <subcellularLocation>
        <location evidence="7">Cell projection</location>
        <location evidence="7">Rhabdomere</location>
    </subcellularLocation>
</comment>
<dbReference type="InterPro" id="IPR014352">
    <property type="entry name" value="FERM/acyl-CoA-bd_prot_sf"/>
</dbReference>
<dbReference type="InterPro" id="IPR018980">
    <property type="entry name" value="FERM_PH-like_C"/>
</dbReference>
<dbReference type="PROSITE" id="PS00660">
    <property type="entry name" value="FERM_1"/>
    <property type="match status" value="1"/>
</dbReference>
<keyword evidence="11" id="KW-1185">Reference proteome</keyword>
<name>A0A0N5C2A2_STREA</name>
<evidence type="ECO:0000256" key="2">
    <source>
        <dbReference type="ARBA" id="ARBA00004202"/>
    </source>
</evidence>
<dbReference type="InterPro" id="IPR019749">
    <property type="entry name" value="Band_41_domain"/>
</dbReference>
<dbReference type="GO" id="GO:0005886">
    <property type="term" value="C:plasma membrane"/>
    <property type="evidence" value="ECO:0007669"/>
    <property type="project" value="UniProtKB-SubCell"/>
</dbReference>
<dbReference type="Gene3D" id="2.30.29.30">
    <property type="entry name" value="Pleckstrin-homology domain (PH domain)/Phosphotyrosine-binding domain (PTB)"/>
    <property type="match status" value="1"/>
</dbReference>
<dbReference type="Gene3D" id="1.20.80.10">
    <property type="match status" value="1"/>
</dbReference>
<feature type="compositionally biased region" description="Polar residues" evidence="9">
    <location>
        <begin position="438"/>
        <end position="449"/>
    </location>
</feature>
<keyword evidence="8" id="KW-0175">Coiled coil</keyword>
<dbReference type="InterPro" id="IPR011174">
    <property type="entry name" value="ERM"/>
</dbReference>
<dbReference type="Pfam" id="PF09380">
    <property type="entry name" value="FERM_C"/>
    <property type="match status" value="1"/>
</dbReference>
<dbReference type="Proteomes" id="UP000046392">
    <property type="component" value="Unplaced"/>
</dbReference>
<feature type="compositionally biased region" description="Low complexity" evidence="9">
    <location>
        <begin position="463"/>
        <end position="495"/>
    </location>
</feature>
<evidence type="ECO:0000313" key="12">
    <source>
        <dbReference type="WBParaSite" id="SPAL_0001211300.1"/>
    </source>
</evidence>